<evidence type="ECO:0000313" key="5">
    <source>
        <dbReference type="Proteomes" id="UP000054561"/>
    </source>
</evidence>
<feature type="compositionally biased region" description="Low complexity" evidence="1">
    <location>
        <begin position="425"/>
        <end position="434"/>
    </location>
</feature>
<feature type="compositionally biased region" description="Low complexity" evidence="1">
    <location>
        <begin position="334"/>
        <end position="344"/>
    </location>
</feature>
<feature type="compositionally biased region" description="Low complexity" evidence="1">
    <location>
        <begin position="468"/>
        <end position="482"/>
    </location>
</feature>
<feature type="domain" description="Schizont-infected cell agglutination C-terminal" evidence="3">
    <location>
        <begin position="716"/>
        <end position="820"/>
    </location>
</feature>
<feature type="compositionally biased region" description="Low complexity" evidence="1">
    <location>
        <begin position="284"/>
        <end position="293"/>
    </location>
</feature>
<dbReference type="VEuPathDB" id="PlasmoDB:AK88_05597"/>
<evidence type="ECO:0000259" key="3">
    <source>
        <dbReference type="Pfam" id="PF12879"/>
    </source>
</evidence>
<protein>
    <recommendedName>
        <fullName evidence="3">Schizont-infected cell agglutination C-terminal domain-containing protein</fullName>
    </recommendedName>
</protein>
<accession>A0A0D9QGD2</accession>
<feature type="compositionally biased region" description="Low complexity" evidence="1">
    <location>
        <begin position="656"/>
        <end position="671"/>
    </location>
</feature>
<dbReference type="OrthoDB" id="375150at2759"/>
<keyword evidence="2" id="KW-1133">Transmembrane helix</keyword>
<keyword evidence="2" id="KW-0812">Transmembrane</keyword>
<dbReference type="AlphaFoldDB" id="A0A0D9QGD2"/>
<evidence type="ECO:0000256" key="2">
    <source>
        <dbReference type="SAM" id="Phobius"/>
    </source>
</evidence>
<keyword evidence="2" id="KW-0472">Membrane</keyword>
<feature type="compositionally biased region" description="Pro residues" evidence="1">
    <location>
        <begin position="406"/>
        <end position="416"/>
    </location>
</feature>
<proteinExistence type="predicted"/>
<dbReference type="Pfam" id="PF12879">
    <property type="entry name" value="SICA_C"/>
    <property type="match status" value="1"/>
</dbReference>
<feature type="compositionally biased region" description="Gly residues" evidence="1">
    <location>
        <begin position="252"/>
        <end position="275"/>
    </location>
</feature>
<feature type="region of interest" description="Disordered" evidence="1">
    <location>
        <begin position="247"/>
        <end position="686"/>
    </location>
</feature>
<dbReference type="EMBL" id="KQ001800">
    <property type="protein sequence ID" value="KJP84771.1"/>
    <property type="molecule type" value="Genomic_DNA"/>
</dbReference>
<feature type="compositionally biased region" description="Polar residues" evidence="1">
    <location>
        <begin position="916"/>
        <end position="925"/>
    </location>
</feature>
<feature type="transmembrane region" description="Helical" evidence="2">
    <location>
        <begin position="693"/>
        <end position="718"/>
    </location>
</feature>
<feature type="compositionally biased region" description="Low complexity" evidence="1">
    <location>
        <begin position="497"/>
        <end position="524"/>
    </location>
</feature>
<dbReference type="GeneID" id="24270911"/>
<feature type="compositionally biased region" description="Pro residues" evidence="1">
    <location>
        <begin position="294"/>
        <end position="315"/>
    </location>
</feature>
<dbReference type="Proteomes" id="UP000054561">
    <property type="component" value="Unassembled WGS sequence"/>
</dbReference>
<name>A0A0D9QGD2_PLAFR</name>
<organism evidence="4 5">
    <name type="scientific">Plasmodium fragile</name>
    <dbReference type="NCBI Taxonomy" id="5857"/>
    <lineage>
        <taxon>Eukaryota</taxon>
        <taxon>Sar</taxon>
        <taxon>Alveolata</taxon>
        <taxon>Apicomplexa</taxon>
        <taxon>Aconoidasida</taxon>
        <taxon>Haemosporida</taxon>
        <taxon>Plasmodiidae</taxon>
        <taxon>Plasmodium</taxon>
        <taxon>Plasmodium (Plasmodium)</taxon>
    </lineage>
</organism>
<feature type="compositionally biased region" description="Low complexity" evidence="1">
    <location>
        <begin position="618"/>
        <end position="629"/>
    </location>
</feature>
<feature type="compositionally biased region" description="Polar residues" evidence="1">
    <location>
        <begin position="630"/>
        <end position="652"/>
    </location>
</feature>
<reference evidence="4 5" key="1">
    <citation type="submission" date="2014-03" db="EMBL/GenBank/DDBJ databases">
        <title>The Genome Sequence of Plasmodium fragile nilgiri.</title>
        <authorList>
            <consortium name="The Broad Institute Genomics Platform"/>
            <consortium name="The Broad Institute Genome Sequencing Center for Infectious Disease"/>
            <person name="Neafsey D."/>
            <person name="Duraisingh M."/>
            <person name="Young S.K."/>
            <person name="Zeng Q."/>
            <person name="Gargeya S."/>
            <person name="Abouelleil A."/>
            <person name="Alvarado L."/>
            <person name="Chapman S.B."/>
            <person name="Gainer-Dewar J."/>
            <person name="Goldberg J."/>
            <person name="Griggs A."/>
            <person name="Gujja S."/>
            <person name="Hansen M."/>
            <person name="Howarth C."/>
            <person name="Imamovic A."/>
            <person name="Larimer J."/>
            <person name="Pearson M."/>
            <person name="Poon T.W."/>
            <person name="Priest M."/>
            <person name="Roberts A."/>
            <person name="Saif S."/>
            <person name="Shea T."/>
            <person name="Sykes S."/>
            <person name="Wortman J."/>
            <person name="Nusbaum C."/>
            <person name="Birren B."/>
        </authorList>
    </citation>
    <scope>NUCLEOTIDE SEQUENCE [LARGE SCALE GENOMIC DNA]</scope>
    <source>
        <strain evidence="5">nilgiri</strain>
    </source>
</reference>
<feature type="compositionally biased region" description="Polar residues" evidence="1">
    <location>
        <begin position="534"/>
        <end position="553"/>
    </location>
</feature>
<keyword evidence="5" id="KW-1185">Reference proteome</keyword>
<feature type="compositionally biased region" description="Basic and acidic residues" evidence="1">
    <location>
        <begin position="483"/>
        <end position="496"/>
    </location>
</feature>
<dbReference type="RefSeq" id="XP_012338622.1">
    <property type="nucleotide sequence ID" value="XM_012483199.1"/>
</dbReference>
<evidence type="ECO:0000256" key="1">
    <source>
        <dbReference type="SAM" id="MobiDB-lite"/>
    </source>
</evidence>
<feature type="compositionally biased region" description="Pro residues" evidence="1">
    <location>
        <begin position="588"/>
        <end position="602"/>
    </location>
</feature>
<evidence type="ECO:0000313" key="4">
    <source>
        <dbReference type="EMBL" id="KJP84771.1"/>
    </source>
</evidence>
<sequence>MGDKKYQKEIRDFINAWSVFIGRGRTWNRQQYWRKLLREVDSIFGQLIKKIGESNIPISSFCGSIYNEDGQGLCINRCGEIAKILVYMRGYNYNKGEHKWKKRYPQHSSRRNFNEYLEDIITTVSEKLEKGEDFPRQKFEKGLCEDRNFGTILFLSGTVGQDMKKRLEDLSAQWASGRVQSKRARSGKCAWANTDQDDEEEQKSKENCDVTVDQLQADAYTNKIMDWMKDDPNTRVQALLEDIKAGQRLGAPGRGGPGLGRGRGGGKGGGRGGRGMTPSSNISRPGTGAGTRPQPAPAPRPPRPPRPPKETPPSPGVGKAGSSSVDQPGEKGVKPPGSGAAAPAPAKPAPAKPATTLPTNGTTEDKTQGKGGQTSPEGTGAPPAQGTDTGRNAARKEDTDDTQPVAGPPHVAPPSAPDTGGLGTATGPSGATTSQKEDAGNTSKADCGATKKSHVSTQGEVSVHTEISFAPSSSSECSGSDPSQKKTGKDSKETVPEKAPAAAAPKADAEPVPASTSSSSEAAGGPPPAPSPADNTQNDAVQTTPSSPSSTHENGAPASRSPSSGASGENGEAGNSGGRAVIDGGNDDPPPLNPPKPKPNPNPNQSGASGSGGGGGSSTEDSSSPGSTGDQNPASSGPGSTATHNLGSSGPTPQEPSSGTVSPSGGTSGPAAAPPIKLPPTTPPSKPFDPKHLIPYTAAIIPALVGIGIIAFFLWKYFAYLGQRRRRTCRTVRDVPSPPLDEEILAHLQRGAPPPDYGYTLIRDTRGASAAERRRRRHPRVHKRTIVELHLEVLNECEEAEWENVKDDYWKIVVEEFMAGNNTCTRSSHACTPDDGLATQDSTTNAAPPTRYPPTDSDATDSCPPHDPDPWSCMENIQLATDASPPNEDNPDPWSCMETIQLEQERTHSPPLPSSDPGNENRTPDHTNWINWIERNKHLLRACTTQPWFLQLKADWTQYLQNIEEQVPDKGQVPGLENVMAAEHMLRVRDAPEFQQLHPQLYLHKPLSTKIWILILALVIEQCELERTLLDRDLYVDILLVHL</sequence>
<feature type="region of interest" description="Disordered" evidence="1">
    <location>
        <begin position="835"/>
        <end position="873"/>
    </location>
</feature>
<gene>
    <name evidence="4" type="ORF">AK88_05597</name>
</gene>
<dbReference type="OMA" id="TQYGPIH"/>
<feature type="compositionally biased region" description="Low complexity" evidence="1">
    <location>
        <begin position="555"/>
        <end position="573"/>
    </location>
</feature>
<feature type="compositionally biased region" description="Pro residues" evidence="1">
    <location>
        <begin position="672"/>
        <end position="686"/>
    </location>
</feature>
<dbReference type="InterPro" id="IPR024288">
    <property type="entry name" value="SICA_C"/>
</dbReference>
<feature type="region of interest" description="Disordered" evidence="1">
    <location>
        <begin position="904"/>
        <end position="925"/>
    </location>
</feature>